<dbReference type="AlphaFoldDB" id="A0A3S4XB90"/>
<accession>A0A3S4XB90</accession>
<dbReference type="Proteomes" id="UP000281904">
    <property type="component" value="Chromosome"/>
</dbReference>
<dbReference type="EMBL" id="LR134493">
    <property type="protein sequence ID" value="VEI69592.1"/>
    <property type="molecule type" value="Genomic_DNA"/>
</dbReference>
<evidence type="ECO:0000313" key="2">
    <source>
        <dbReference type="EMBL" id="VEI69592.1"/>
    </source>
</evidence>
<organism evidence="2 3">
    <name type="scientific">Serratia rubidaea</name>
    <name type="common">Serratia marinorubra</name>
    <dbReference type="NCBI Taxonomy" id="61652"/>
    <lineage>
        <taxon>Bacteria</taxon>
        <taxon>Pseudomonadati</taxon>
        <taxon>Pseudomonadota</taxon>
        <taxon>Gammaproteobacteria</taxon>
        <taxon>Enterobacterales</taxon>
        <taxon>Yersiniaceae</taxon>
        <taxon>Serratia</taxon>
    </lineage>
</organism>
<feature type="region of interest" description="Disordered" evidence="1">
    <location>
        <begin position="1"/>
        <end position="36"/>
    </location>
</feature>
<protein>
    <submittedName>
        <fullName evidence="2">Uncharacterized protein</fullName>
    </submittedName>
</protein>
<reference evidence="2 3" key="1">
    <citation type="submission" date="2018-12" db="EMBL/GenBank/DDBJ databases">
        <authorList>
            <consortium name="Pathogen Informatics"/>
        </authorList>
    </citation>
    <scope>NUCLEOTIDE SEQUENCE [LARGE SCALE GENOMIC DNA]</scope>
    <source>
        <strain evidence="2 3">NCTC10036</strain>
    </source>
</reference>
<name>A0A3S4XB90_SERRU</name>
<sequence>MARPCHRAFRPGSEKSGRTLSPNDRQKKAGRLAAGITTYSNSFQERPSRVIIATDATGPQVPA</sequence>
<proteinExistence type="predicted"/>
<evidence type="ECO:0000256" key="1">
    <source>
        <dbReference type="SAM" id="MobiDB-lite"/>
    </source>
</evidence>
<gene>
    <name evidence="2" type="ORF">NCTC10036_03706</name>
</gene>
<evidence type="ECO:0000313" key="3">
    <source>
        <dbReference type="Proteomes" id="UP000281904"/>
    </source>
</evidence>